<dbReference type="InterPro" id="IPR000700">
    <property type="entry name" value="PAS-assoc_C"/>
</dbReference>
<dbReference type="NCBIfam" id="TIGR00229">
    <property type="entry name" value="sensory_box"/>
    <property type="match status" value="2"/>
</dbReference>
<dbReference type="InterPro" id="IPR029787">
    <property type="entry name" value="Nucleotide_cyclase"/>
</dbReference>
<dbReference type="SMART" id="SM00065">
    <property type="entry name" value="GAF"/>
    <property type="match status" value="1"/>
</dbReference>
<dbReference type="InterPro" id="IPR013655">
    <property type="entry name" value="PAS_fold_3"/>
</dbReference>
<proteinExistence type="predicted"/>
<sequence>MSAQDHNIFTGILSGYVALNREGRVTIMDRVAHDLLAQVGCGLGRCWQEVFPPNTAVGRALGQVWQSGQPALLSAPAHSGSGRLFTRVAPTPDGAEVHLELCEVEPGPWDPGQNTARLLQLTQELNAAPGLDAMVETFIRHLHQEAYGVLLALHDPARDCLEVRYAVDYDEAILAPFLQVPLQMQCPATEVFHSGELLILSREECLARYTDLPLAEGTQELVVVPLQASRGVIGVLLLSLHERGTLGLPGRSQMMLLCTHMAGAIERTQLADEARRNESRYRTLLESTSAILWETESNFQVVRNMPTWEAFTGQTFREYRGQGYMTAVHPDDRPAVLNAIQEGLRGGGRFAMQGRLMTARGVYRQVVAQAVPVLGEAGEVLSWMGTVQDVTDAYQHQLRETATREVLLKLNRTSSAREVYETTLAEVVQRTGAQRALLAGVSRNRTTMRILAAREVPDELRHHLSEFTVVDGTPLGQGVASGEPVWLRDILARGTRPNLLPEGIIEQQGEILLVPLHHQQELVALLALAFAGNQDLPDQTLDQLRWLQPHLAQALQRAQLQGALERNEEHGRTILSALEEGVVLISSRGRIVSANQPARRLLGLPDDGPLGSVLDRHWEITDTAGFTVPPDRYPAVLALHTRQPVRNEVVCVVTGGTSRWLSVNAIPITEGEDLQGVVMSLTDITESYTLRQQLEVQAQQDELTGLPNRRVFRRVLEQLATTEKWTPVHAAVLLVDVDQFKLVNDSYGQQVGDALLRSFAERLSDLVRGRGIVTRLAGDEFGLILDLNAMDRVDVSTVAQEVLDVLNGQLSVHGIELQVTASVGVCATGQGGAAVQDLPRNAGLALGEAKRQGAGLWQAFSPSLAAAQDRRIQVERRLRRALQEGELDVSYQPIVELGCDEWSTFEALARWTDAELGPVSPLEFIRVAEESGLINELGQFVMQRALQQSVAWSARWSRRVTVNVNVSATQLMRPDFVGQVEQLLVSTGAHPRQLTLEITEAVVIQQLDFVIGQLQGLRRRGVGVAMDDFGTGFSSLAVLSRLPIDALKVDRAFVRGVYREPRRQALLSAVVLLGQRLEISVVAEGVEEQRELDVLQGLGCTHAQGYYLSRPADAASFDSA</sequence>
<feature type="domain" description="PAS" evidence="1">
    <location>
        <begin position="567"/>
        <end position="611"/>
    </location>
</feature>
<dbReference type="CDD" id="cd01949">
    <property type="entry name" value="GGDEF"/>
    <property type="match status" value="1"/>
</dbReference>
<dbReference type="CDD" id="cd00130">
    <property type="entry name" value="PAS"/>
    <property type="match status" value="2"/>
</dbReference>
<dbReference type="InterPro" id="IPR029016">
    <property type="entry name" value="GAF-like_dom_sf"/>
</dbReference>
<dbReference type="InterPro" id="IPR000014">
    <property type="entry name" value="PAS"/>
</dbReference>
<dbReference type="Gene3D" id="3.30.450.20">
    <property type="entry name" value="PAS domain"/>
    <property type="match status" value="2"/>
</dbReference>
<dbReference type="InterPro" id="IPR001610">
    <property type="entry name" value="PAC"/>
</dbReference>
<dbReference type="RefSeq" id="WP_189005086.1">
    <property type="nucleotide sequence ID" value="NZ_BMPP01000003.1"/>
</dbReference>
<dbReference type="SUPFAM" id="SSF55785">
    <property type="entry name" value="PYP-like sensor domain (PAS domain)"/>
    <property type="match status" value="2"/>
</dbReference>
<feature type="domain" description="GGDEF" evidence="4">
    <location>
        <begin position="728"/>
        <end position="862"/>
    </location>
</feature>
<dbReference type="PROSITE" id="PS50887">
    <property type="entry name" value="GGDEF"/>
    <property type="match status" value="1"/>
</dbReference>
<dbReference type="InterPro" id="IPR001633">
    <property type="entry name" value="EAL_dom"/>
</dbReference>
<dbReference type="SUPFAM" id="SSF55781">
    <property type="entry name" value="GAF domain-like"/>
    <property type="match status" value="2"/>
</dbReference>
<dbReference type="Gene3D" id="3.30.450.40">
    <property type="match status" value="2"/>
</dbReference>
<dbReference type="InterPro" id="IPR035965">
    <property type="entry name" value="PAS-like_dom_sf"/>
</dbReference>
<dbReference type="SUPFAM" id="SSF55073">
    <property type="entry name" value="Nucleotide cyclase"/>
    <property type="match status" value="1"/>
</dbReference>
<dbReference type="SMART" id="SM00267">
    <property type="entry name" value="GGDEF"/>
    <property type="match status" value="1"/>
</dbReference>
<dbReference type="SMART" id="SM00052">
    <property type="entry name" value="EAL"/>
    <property type="match status" value="1"/>
</dbReference>
<dbReference type="InterPro" id="IPR000160">
    <property type="entry name" value="GGDEF_dom"/>
</dbReference>
<dbReference type="Pfam" id="PF13185">
    <property type="entry name" value="GAF_2"/>
    <property type="match status" value="1"/>
</dbReference>
<comment type="caution">
    <text evidence="5">The sequence shown here is derived from an EMBL/GenBank/DDBJ whole genome shotgun (WGS) entry which is preliminary data.</text>
</comment>
<evidence type="ECO:0000313" key="5">
    <source>
        <dbReference type="EMBL" id="GGK18347.1"/>
    </source>
</evidence>
<dbReference type="PANTHER" id="PTHR44757">
    <property type="entry name" value="DIGUANYLATE CYCLASE DGCP"/>
    <property type="match status" value="1"/>
</dbReference>
<name>A0ABQ2ES91_9DEIO</name>
<organism evidence="5 6">
    <name type="scientific">Deinococcus malanensis</name>
    <dbReference type="NCBI Taxonomy" id="1706855"/>
    <lineage>
        <taxon>Bacteria</taxon>
        <taxon>Thermotogati</taxon>
        <taxon>Deinococcota</taxon>
        <taxon>Deinococci</taxon>
        <taxon>Deinococcales</taxon>
        <taxon>Deinococcaceae</taxon>
        <taxon>Deinococcus</taxon>
    </lineage>
</organism>
<dbReference type="Gene3D" id="3.30.70.270">
    <property type="match status" value="1"/>
</dbReference>
<dbReference type="PROSITE" id="PS50883">
    <property type="entry name" value="EAL"/>
    <property type="match status" value="1"/>
</dbReference>
<reference evidence="6" key="1">
    <citation type="journal article" date="2019" name="Int. J. Syst. Evol. Microbiol.">
        <title>The Global Catalogue of Microorganisms (GCM) 10K type strain sequencing project: providing services to taxonomists for standard genome sequencing and annotation.</title>
        <authorList>
            <consortium name="The Broad Institute Genomics Platform"/>
            <consortium name="The Broad Institute Genome Sequencing Center for Infectious Disease"/>
            <person name="Wu L."/>
            <person name="Ma J."/>
        </authorList>
    </citation>
    <scope>NUCLEOTIDE SEQUENCE [LARGE SCALE GENOMIC DNA]</scope>
    <source>
        <strain evidence="6">JCM 30331</strain>
    </source>
</reference>
<evidence type="ECO:0000259" key="3">
    <source>
        <dbReference type="PROSITE" id="PS50883"/>
    </source>
</evidence>
<dbReference type="EMBL" id="BMPP01000003">
    <property type="protein sequence ID" value="GGK18347.1"/>
    <property type="molecule type" value="Genomic_DNA"/>
</dbReference>
<dbReference type="PROSITE" id="PS50113">
    <property type="entry name" value="PAC"/>
    <property type="match status" value="2"/>
</dbReference>
<dbReference type="Pfam" id="PF00989">
    <property type="entry name" value="PAS"/>
    <property type="match status" value="1"/>
</dbReference>
<dbReference type="InterPro" id="IPR003018">
    <property type="entry name" value="GAF"/>
</dbReference>
<dbReference type="CDD" id="cd01948">
    <property type="entry name" value="EAL"/>
    <property type="match status" value="1"/>
</dbReference>
<dbReference type="SUPFAM" id="SSF141868">
    <property type="entry name" value="EAL domain-like"/>
    <property type="match status" value="1"/>
</dbReference>
<dbReference type="Pfam" id="PF00563">
    <property type="entry name" value="EAL"/>
    <property type="match status" value="1"/>
</dbReference>
<feature type="domain" description="PAS" evidence="1">
    <location>
        <begin position="277"/>
        <end position="347"/>
    </location>
</feature>
<feature type="domain" description="PAC" evidence="2">
    <location>
        <begin position="350"/>
        <end position="402"/>
    </location>
</feature>
<evidence type="ECO:0000259" key="2">
    <source>
        <dbReference type="PROSITE" id="PS50113"/>
    </source>
</evidence>
<feature type="domain" description="PAC" evidence="2">
    <location>
        <begin position="643"/>
        <end position="696"/>
    </location>
</feature>
<dbReference type="NCBIfam" id="TIGR00254">
    <property type="entry name" value="GGDEF"/>
    <property type="match status" value="1"/>
</dbReference>
<evidence type="ECO:0000313" key="6">
    <source>
        <dbReference type="Proteomes" id="UP000647587"/>
    </source>
</evidence>
<evidence type="ECO:0008006" key="7">
    <source>
        <dbReference type="Google" id="ProtNLM"/>
    </source>
</evidence>
<evidence type="ECO:0000259" key="4">
    <source>
        <dbReference type="PROSITE" id="PS50887"/>
    </source>
</evidence>
<dbReference type="SMART" id="SM00086">
    <property type="entry name" value="PAC"/>
    <property type="match status" value="2"/>
</dbReference>
<dbReference type="PANTHER" id="PTHR44757:SF2">
    <property type="entry name" value="BIOFILM ARCHITECTURE MAINTENANCE PROTEIN MBAA"/>
    <property type="match status" value="1"/>
</dbReference>
<dbReference type="SMART" id="SM00091">
    <property type="entry name" value="PAS"/>
    <property type="match status" value="2"/>
</dbReference>
<dbReference type="Proteomes" id="UP000647587">
    <property type="component" value="Unassembled WGS sequence"/>
</dbReference>
<keyword evidence="6" id="KW-1185">Reference proteome</keyword>
<dbReference type="PROSITE" id="PS50112">
    <property type="entry name" value="PAS"/>
    <property type="match status" value="2"/>
</dbReference>
<dbReference type="InterPro" id="IPR043128">
    <property type="entry name" value="Rev_trsase/Diguanyl_cyclase"/>
</dbReference>
<dbReference type="InterPro" id="IPR052155">
    <property type="entry name" value="Biofilm_reg_signaling"/>
</dbReference>
<dbReference type="InterPro" id="IPR013767">
    <property type="entry name" value="PAS_fold"/>
</dbReference>
<dbReference type="Pfam" id="PF08447">
    <property type="entry name" value="PAS_3"/>
    <property type="match status" value="1"/>
</dbReference>
<dbReference type="Pfam" id="PF00990">
    <property type="entry name" value="GGDEF"/>
    <property type="match status" value="1"/>
</dbReference>
<protein>
    <recommendedName>
        <fullName evidence="7">EAL domain-containing protein</fullName>
    </recommendedName>
</protein>
<evidence type="ECO:0000259" key="1">
    <source>
        <dbReference type="PROSITE" id="PS50112"/>
    </source>
</evidence>
<dbReference type="Gene3D" id="3.20.20.450">
    <property type="entry name" value="EAL domain"/>
    <property type="match status" value="1"/>
</dbReference>
<gene>
    <name evidence="5" type="ORF">GCM10008955_09700</name>
</gene>
<dbReference type="InterPro" id="IPR035919">
    <property type="entry name" value="EAL_sf"/>
</dbReference>
<accession>A0ABQ2ES91</accession>
<feature type="domain" description="EAL" evidence="3">
    <location>
        <begin position="871"/>
        <end position="1120"/>
    </location>
</feature>